<dbReference type="InterPro" id="IPR045549">
    <property type="entry name" value="bpX4"/>
</dbReference>
<name>A0AAP2DCD7_9BACT</name>
<evidence type="ECO:0000259" key="1">
    <source>
        <dbReference type="Pfam" id="PF19920"/>
    </source>
</evidence>
<sequence>MELSTFLQDLFTHGDVAIESRIQPFSDEDEQTADALLKQCYDLDVPDMPHTAPAFDSAAARWGAFYLYRSVQAVALRDLDDTSLANLLADYTGPRTAAALYSADLCLRYLRDLAWLAKGLAPDDILLTYLQRIAQRWPLSTVGIAVEGDVDLDPLWAHPSLRQAYVDRVIRARDKTALRHAQVREAVQASLGDHAATLWPDAELNTTIPSSLYEDNT</sequence>
<gene>
    <name evidence="2" type="ORF">KK078_09400</name>
</gene>
<dbReference type="EMBL" id="JAHESC010000011">
    <property type="protein sequence ID" value="MBT1686772.1"/>
    <property type="molecule type" value="Genomic_DNA"/>
</dbReference>
<organism evidence="2 3">
    <name type="scientific">Dawidia soli</name>
    <dbReference type="NCBI Taxonomy" id="2782352"/>
    <lineage>
        <taxon>Bacteria</taxon>
        <taxon>Pseudomonadati</taxon>
        <taxon>Bacteroidota</taxon>
        <taxon>Cytophagia</taxon>
        <taxon>Cytophagales</taxon>
        <taxon>Chryseotaleaceae</taxon>
        <taxon>Dawidia</taxon>
    </lineage>
</organism>
<evidence type="ECO:0000313" key="2">
    <source>
        <dbReference type="EMBL" id="MBT1686772.1"/>
    </source>
</evidence>
<accession>A0AAP2DCD7</accession>
<feature type="domain" description="MoxR-vWA-beta-propeller ternary system" evidence="1">
    <location>
        <begin position="3"/>
        <end position="201"/>
    </location>
</feature>
<dbReference type="RefSeq" id="WP_254090009.1">
    <property type="nucleotide sequence ID" value="NZ_JAHESC010000011.1"/>
</dbReference>
<reference evidence="2 3" key="1">
    <citation type="submission" date="2021-05" db="EMBL/GenBank/DDBJ databases">
        <title>A Polyphasic approach of four new species of the genus Ohtaekwangia: Ohtaekwangia histidinii sp. nov., Ohtaekwangia cretensis sp. nov., Ohtaekwangia indiensis sp. nov., Ohtaekwangia reichenbachii sp. nov. from diverse environment.</title>
        <authorList>
            <person name="Octaviana S."/>
        </authorList>
    </citation>
    <scope>NUCLEOTIDE SEQUENCE [LARGE SCALE GENOMIC DNA]</scope>
    <source>
        <strain evidence="2 3">PWU37</strain>
    </source>
</reference>
<keyword evidence="3" id="KW-1185">Reference proteome</keyword>
<protein>
    <recommendedName>
        <fullName evidence="1">MoxR-vWA-beta-propeller ternary system domain-containing protein</fullName>
    </recommendedName>
</protein>
<comment type="caution">
    <text evidence="2">The sequence shown here is derived from an EMBL/GenBank/DDBJ whole genome shotgun (WGS) entry which is preliminary data.</text>
</comment>
<evidence type="ECO:0000313" key="3">
    <source>
        <dbReference type="Proteomes" id="UP001319180"/>
    </source>
</evidence>
<dbReference type="Proteomes" id="UP001319180">
    <property type="component" value="Unassembled WGS sequence"/>
</dbReference>
<dbReference type="AlphaFoldDB" id="A0AAP2DCD7"/>
<proteinExistence type="predicted"/>
<dbReference type="Pfam" id="PF19920">
    <property type="entry name" value="bpX4"/>
    <property type="match status" value="1"/>
</dbReference>